<dbReference type="Proteomes" id="UP000187203">
    <property type="component" value="Unassembled WGS sequence"/>
</dbReference>
<protein>
    <submittedName>
        <fullName evidence="1">Uncharacterized protein</fullName>
    </submittedName>
</protein>
<evidence type="ECO:0000313" key="1">
    <source>
        <dbReference type="EMBL" id="OMO78535.1"/>
    </source>
</evidence>
<evidence type="ECO:0000313" key="2">
    <source>
        <dbReference type="Proteomes" id="UP000187203"/>
    </source>
</evidence>
<organism evidence="1 2">
    <name type="scientific">Corchorus olitorius</name>
    <dbReference type="NCBI Taxonomy" id="93759"/>
    <lineage>
        <taxon>Eukaryota</taxon>
        <taxon>Viridiplantae</taxon>
        <taxon>Streptophyta</taxon>
        <taxon>Embryophyta</taxon>
        <taxon>Tracheophyta</taxon>
        <taxon>Spermatophyta</taxon>
        <taxon>Magnoliopsida</taxon>
        <taxon>eudicotyledons</taxon>
        <taxon>Gunneridae</taxon>
        <taxon>Pentapetalae</taxon>
        <taxon>rosids</taxon>
        <taxon>malvids</taxon>
        <taxon>Malvales</taxon>
        <taxon>Malvaceae</taxon>
        <taxon>Grewioideae</taxon>
        <taxon>Apeibeae</taxon>
        <taxon>Corchorus</taxon>
    </lineage>
</organism>
<dbReference type="EMBL" id="AWUE01018738">
    <property type="protein sequence ID" value="OMO78535.1"/>
    <property type="molecule type" value="Genomic_DNA"/>
</dbReference>
<gene>
    <name evidence="1" type="ORF">COLO4_24724</name>
</gene>
<sequence length="34" mass="3742">MEDVRLDKLVGDLGQPLILISSYSLVKVILGRNS</sequence>
<dbReference type="AlphaFoldDB" id="A0A1R3I7F9"/>
<reference evidence="2" key="1">
    <citation type="submission" date="2013-09" db="EMBL/GenBank/DDBJ databases">
        <title>Corchorus olitorius genome sequencing.</title>
        <authorList>
            <person name="Alam M."/>
            <person name="Haque M.S."/>
            <person name="Islam M.S."/>
            <person name="Emdad E.M."/>
            <person name="Islam M.M."/>
            <person name="Ahmed B."/>
            <person name="Halim A."/>
            <person name="Hossen Q.M.M."/>
            <person name="Hossain M.Z."/>
            <person name="Ahmed R."/>
            <person name="Khan M.M."/>
            <person name="Islam R."/>
            <person name="Rashid M.M."/>
            <person name="Khan S.A."/>
            <person name="Rahman M.S."/>
            <person name="Alam M."/>
            <person name="Yahiya A.S."/>
            <person name="Khan M.S."/>
            <person name="Azam M.S."/>
            <person name="Haque T."/>
            <person name="Lashkar M.Z.H."/>
            <person name="Akhand A.I."/>
            <person name="Morshed G."/>
            <person name="Roy S."/>
            <person name="Uddin K.S."/>
            <person name="Rabeya T."/>
            <person name="Hossain A.S."/>
            <person name="Chowdhury A."/>
            <person name="Snigdha A.R."/>
            <person name="Mortoza M.S."/>
            <person name="Matin S.A."/>
            <person name="Hoque S.M.E."/>
            <person name="Islam M.K."/>
            <person name="Roy D.K."/>
            <person name="Haider R."/>
            <person name="Moosa M.M."/>
            <person name="Elias S.M."/>
            <person name="Hasan A.M."/>
            <person name="Jahan S."/>
            <person name="Shafiuddin M."/>
            <person name="Mahmood N."/>
            <person name="Shommy N.S."/>
        </authorList>
    </citation>
    <scope>NUCLEOTIDE SEQUENCE [LARGE SCALE GENOMIC DNA]</scope>
    <source>
        <strain evidence="2">cv. O-4</strain>
    </source>
</reference>
<accession>A0A1R3I7F9</accession>
<proteinExistence type="predicted"/>
<comment type="caution">
    <text evidence="1">The sequence shown here is derived from an EMBL/GenBank/DDBJ whole genome shotgun (WGS) entry which is preliminary data.</text>
</comment>
<keyword evidence="2" id="KW-1185">Reference proteome</keyword>
<name>A0A1R3I7F9_9ROSI</name>